<evidence type="ECO:0000259" key="3">
    <source>
        <dbReference type="PROSITE" id="PS50943"/>
    </source>
</evidence>
<dbReference type="CDD" id="cd00093">
    <property type="entry name" value="HTH_XRE"/>
    <property type="match status" value="1"/>
</dbReference>
<dbReference type="Gene3D" id="1.10.260.40">
    <property type="entry name" value="lambda repressor-like DNA-binding domains"/>
    <property type="match status" value="1"/>
</dbReference>
<organism evidence="4 5">
    <name type="scientific">Microbacterium testaceum (strain StLB037)</name>
    <dbReference type="NCBI Taxonomy" id="979556"/>
    <lineage>
        <taxon>Bacteria</taxon>
        <taxon>Bacillati</taxon>
        <taxon>Actinomycetota</taxon>
        <taxon>Actinomycetes</taxon>
        <taxon>Micrococcales</taxon>
        <taxon>Microbacteriaceae</taxon>
        <taxon>Microbacterium</taxon>
    </lineage>
</organism>
<evidence type="ECO:0000313" key="5">
    <source>
        <dbReference type="Proteomes" id="UP000186456"/>
    </source>
</evidence>
<proteinExistence type="inferred from homology"/>
<dbReference type="PROSITE" id="PS50943">
    <property type="entry name" value="HTH_CROC1"/>
    <property type="match status" value="1"/>
</dbReference>
<dbReference type="EMBL" id="FNJN01000005">
    <property type="protein sequence ID" value="SDP17215.1"/>
    <property type="molecule type" value="Genomic_DNA"/>
</dbReference>
<feature type="region of interest" description="Disordered" evidence="2">
    <location>
        <begin position="373"/>
        <end position="400"/>
    </location>
</feature>
<dbReference type="SUPFAM" id="SSF47413">
    <property type="entry name" value="lambda repressor-like DNA-binding domains"/>
    <property type="match status" value="1"/>
</dbReference>
<dbReference type="Proteomes" id="UP000186456">
    <property type="component" value="Unassembled WGS sequence"/>
</dbReference>
<name>A0A1H0QJH5_MICTS</name>
<feature type="compositionally biased region" description="Low complexity" evidence="2">
    <location>
        <begin position="373"/>
        <end position="384"/>
    </location>
</feature>
<dbReference type="PANTHER" id="PTHR43236:SF1">
    <property type="entry name" value="BLL7220 PROTEIN"/>
    <property type="match status" value="1"/>
</dbReference>
<dbReference type="SMART" id="SM00530">
    <property type="entry name" value="HTH_XRE"/>
    <property type="match status" value="1"/>
</dbReference>
<dbReference type="Pfam" id="PF06114">
    <property type="entry name" value="Peptidase_M78"/>
    <property type="match status" value="1"/>
</dbReference>
<dbReference type="AlphaFoldDB" id="A0A1H0QJH5"/>
<dbReference type="GO" id="GO:0003677">
    <property type="term" value="F:DNA binding"/>
    <property type="evidence" value="ECO:0007669"/>
    <property type="project" value="InterPro"/>
</dbReference>
<protein>
    <submittedName>
        <fullName evidence="4">Zn-dependent peptidase ImmA, M78 family</fullName>
    </submittedName>
</protein>
<sequence>MSEDTRVGDRLLRLRLGNGLGQQELAERAGIAAGSISMAERNLSWLDPRALDAVAAVLDVTPAYFHRPGAEPTFTTPQLRAYADASQRTVDRVLHDSRTALDAFATLGLRRVVDTLPIFDGDPNDADEIERAAADVRTLAGIKEGARVGNAVRAAERLGVVVLPMDSELGRHLGMSLRINDVPVIRVSRSSTSPEHAVPGDRQRVTVAHELGHLVLHAGRSQPVSAPDATRRENEAHRFASAFLAPGDAVINDLAGARVSLTALTRLKEKWGFSVKAFVTRFRQLGVIDDDHARSLFKQISARRWNKQEPIEVGNESAVWLQKTLTQGTQPTFERNVSAVSTSIGLSAAYFHRWLDWSPAAASTAEATVSVLTPRPSSRQQPTRPVAPVHRLPVRHVAND</sequence>
<dbReference type="InterPro" id="IPR010359">
    <property type="entry name" value="IrrE_HExxH"/>
</dbReference>
<dbReference type="InterPro" id="IPR052345">
    <property type="entry name" value="Rad_response_metalloprotease"/>
</dbReference>
<dbReference type="Pfam" id="PF01381">
    <property type="entry name" value="HTH_3"/>
    <property type="match status" value="1"/>
</dbReference>
<dbReference type="InterPro" id="IPR010982">
    <property type="entry name" value="Lambda_DNA-bd_dom_sf"/>
</dbReference>
<dbReference type="PANTHER" id="PTHR43236">
    <property type="entry name" value="ANTITOXIN HIGA1"/>
    <property type="match status" value="1"/>
</dbReference>
<evidence type="ECO:0000256" key="1">
    <source>
        <dbReference type="ARBA" id="ARBA00007227"/>
    </source>
</evidence>
<dbReference type="RefSeq" id="WP_074695913.1">
    <property type="nucleotide sequence ID" value="NZ_FNJN01000005.1"/>
</dbReference>
<gene>
    <name evidence="4" type="ORF">SAMN04487788_2352</name>
</gene>
<feature type="domain" description="HTH cro/C1-type" evidence="3">
    <location>
        <begin position="11"/>
        <end position="65"/>
    </location>
</feature>
<accession>A0A1H0QJH5</accession>
<dbReference type="Gene3D" id="1.10.10.2910">
    <property type="match status" value="1"/>
</dbReference>
<dbReference type="InterPro" id="IPR001387">
    <property type="entry name" value="Cro/C1-type_HTH"/>
</dbReference>
<evidence type="ECO:0000313" key="4">
    <source>
        <dbReference type="EMBL" id="SDP17215.1"/>
    </source>
</evidence>
<comment type="similarity">
    <text evidence="1">Belongs to the short-chain fatty acyl-CoA assimilation regulator (ScfR) family.</text>
</comment>
<reference evidence="4 5" key="1">
    <citation type="submission" date="2016-10" db="EMBL/GenBank/DDBJ databases">
        <authorList>
            <person name="de Groot N.N."/>
        </authorList>
    </citation>
    <scope>NUCLEOTIDE SEQUENCE [LARGE SCALE GENOMIC DNA]</scope>
    <source>
        <strain evidence="4 5">StLB037</strain>
    </source>
</reference>
<evidence type="ECO:0000256" key="2">
    <source>
        <dbReference type="SAM" id="MobiDB-lite"/>
    </source>
</evidence>